<evidence type="ECO:0000256" key="9">
    <source>
        <dbReference type="ARBA" id="ARBA00022842"/>
    </source>
</evidence>
<dbReference type="Pfam" id="PF24626">
    <property type="entry name" value="SH3_Tf2-1"/>
    <property type="match status" value="1"/>
</dbReference>
<name>A0A6L2J860_TANCI</name>
<dbReference type="PANTHER" id="PTHR37984:SF5">
    <property type="entry name" value="PROTEIN NYNRIN-LIKE"/>
    <property type="match status" value="1"/>
</dbReference>
<dbReference type="GO" id="GO:0004190">
    <property type="term" value="F:aspartic-type endopeptidase activity"/>
    <property type="evidence" value="ECO:0007669"/>
    <property type="project" value="UniProtKB-KW"/>
</dbReference>
<evidence type="ECO:0000256" key="2">
    <source>
        <dbReference type="ARBA" id="ARBA00022679"/>
    </source>
</evidence>
<keyword evidence="12" id="KW-0239">DNA-directed DNA polymerase</keyword>
<dbReference type="Pfam" id="PF08284">
    <property type="entry name" value="RVP_2"/>
    <property type="match status" value="1"/>
</dbReference>
<dbReference type="GO" id="GO:0003887">
    <property type="term" value="F:DNA-directed DNA polymerase activity"/>
    <property type="evidence" value="ECO:0007669"/>
    <property type="project" value="UniProtKB-KW"/>
</dbReference>
<feature type="domain" description="Reverse transcriptase/retrotransposon-derived protein RNase H-like" evidence="18">
    <location>
        <begin position="684"/>
        <end position="757"/>
    </location>
</feature>
<keyword evidence="2" id="KW-0808">Transferase</keyword>
<dbReference type="Pfam" id="PF17921">
    <property type="entry name" value="Integrase_H2C2"/>
    <property type="match status" value="1"/>
</dbReference>
<evidence type="ECO:0008006" key="22">
    <source>
        <dbReference type="Google" id="ProtNLM"/>
    </source>
</evidence>
<dbReference type="InterPro" id="IPR041577">
    <property type="entry name" value="RT_RNaseH_2"/>
</dbReference>
<keyword evidence="11" id="KW-0695">RNA-directed DNA polymerase</keyword>
<feature type="region of interest" description="Disordered" evidence="16">
    <location>
        <begin position="193"/>
        <end position="214"/>
    </location>
</feature>
<protein>
    <recommendedName>
        <fullName evidence="22">Reverse transcriptase domain-containing protein</fullName>
    </recommendedName>
</protein>
<evidence type="ECO:0000256" key="10">
    <source>
        <dbReference type="ARBA" id="ARBA00022908"/>
    </source>
</evidence>
<dbReference type="GO" id="GO:0046872">
    <property type="term" value="F:metal ion binding"/>
    <property type="evidence" value="ECO:0007669"/>
    <property type="project" value="UniProtKB-KW"/>
</dbReference>
<evidence type="ECO:0000256" key="12">
    <source>
        <dbReference type="ARBA" id="ARBA00022932"/>
    </source>
</evidence>
<dbReference type="Gene3D" id="1.10.340.70">
    <property type="match status" value="1"/>
</dbReference>
<feature type="domain" description="Tf2-1-like SH3-like" evidence="20">
    <location>
        <begin position="1023"/>
        <end position="1072"/>
    </location>
</feature>
<feature type="domain" description="Reverse transcriptase/retrotransposon-derived protein RNase H-like" evidence="18">
    <location>
        <begin position="1210"/>
        <end position="1253"/>
    </location>
</feature>
<keyword evidence="9" id="KW-0460">Magnesium</keyword>
<dbReference type="InterPro" id="IPR041588">
    <property type="entry name" value="Integrase_H2C2"/>
</dbReference>
<keyword evidence="15" id="KW-0511">Multifunctional enzyme</keyword>
<dbReference type="GO" id="GO:0003964">
    <property type="term" value="F:RNA-directed DNA polymerase activity"/>
    <property type="evidence" value="ECO:0007669"/>
    <property type="project" value="UniProtKB-KW"/>
</dbReference>
<accession>A0A6L2J860</accession>
<feature type="region of interest" description="Disordered" evidence="16">
    <location>
        <begin position="1"/>
        <end position="91"/>
    </location>
</feature>
<keyword evidence="3" id="KW-0548">Nucleotidyltransferase</keyword>
<dbReference type="Gene3D" id="3.10.10.10">
    <property type="entry name" value="HIV Type 1 Reverse Transcriptase, subunit A, domain 1"/>
    <property type="match status" value="1"/>
</dbReference>
<dbReference type="Gene3D" id="3.30.70.270">
    <property type="match status" value="3"/>
</dbReference>
<keyword evidence="7" id="KW-0255">Endonuclease</keyword>
<evidence type="ECO:0000256" key="16">
    <source>
        <dbReference type="SAM" id="MobiDB-lite"/>
    </source>
</evidence>
<dbReference type="InterPro" id="IPR021109">
    <property type="entry name" value="Peptidase_aspartic_dom_sf"/>
</dbReference>
<dbReference type="FunFam" id="3.30.70.270:FF:000003">
    <property type="entry name" value="Transposon Ty3-G Gag-Pol polyprotein"/>
    <property type="match status" value="1"/>
</dbReference>
<dbReference type="InterPro" id="IPR000477">
    <property type="entry name" value="RT_dom"/>
</dbReference>
<evidence type="ECO:0000313" key="21">
    <source>
        <dbReference type="EMBL" id="GEU33203.1"/>
    </source>
</evidence>
<dbReference type="CDD" id="cd01647">
    <property type="entry name" value="RT_LTR"/>
    <property type="match status" value="1"/>
</dbReference>
<dbReference type="PANTHER" id="PTHR37984">
    <property type="entry name" value="PROTEIN CBG26694"/>
    <property type="match status" value="1"/>
</dbReference>
<evidence type="ECO:0000256" key="7">
    <source>
        <dbReference type="ARBA" id="ARBA00022759"/>
    </source>
</evidence>
<feature type="compositionally biased region" description="Acidic residues" evidence="16">
    <location>
        <begin position="44"/>
        <end position="60"/>
    </location>
</feature>
<dbReference type="CDD" id="cd00303">
    <property type="entry name" value="retropepsin_like"/>
    <property type="match status" value="1"/>
</dbReference>
<feature type="domain" description="Integrase zinc-binding" evidence="19">
    <location>
        <begin position="822"/>
        <end position="878"/>
    </location>
</feature>
<evidence type="ECO:0000256" key="14">
    <source>
        <dbReference type="ARBA" id="ARBA00023172"/>
    </source>
</evidence>
<keyword evidence="1" id="KW-0645">Protease</keyword>
<dbReference type="InterPro" id="IPR012337">
    <property type="entry name" value="RNaseH-like_sf"/>
</dbReference>
<dbReference type="InterPro" id="IPR050951">
    <property type="entry name" value="Retrovirus_Pol_polyprotein"/>
</dbReference>
<dbReference type="Gene3D" id="2.40.70.10">
    <property type="entry name" value="Acid Proteases"/>
    <property type="match status" value="1"/>
</dbReference>
<evidence type="ECO:0000256" key="4">
    <source>
        <dbReference type="ARBA" id="ARBA00022722"/>
    </source>
</evidence>
<evidence type="ECO:0000259" key="20">
    <source>
        <dbReference type="Pfam" id="PF24626"/>
    </source>
</evidence>
<comment type="caution">
    <text evidence="21">The sequence shown here is derived from an EMBL/GenBank/DDBJ whole genome shotgun (WGS) entry which is preliminary data.</text>
</comment>
<dbReference type="SUPFAM" id="SSF56672">
    <property type="entry name" value="DNA/RNA polymerases"/>
    <property type="match status" value="2"/>
</dbReference>
<dbReference type="Gene3D" id="3.30.420.10">
    <property type="entry name" value="Ribonuclease H-like superfamily/Ribonuclease H"/>
    <property type="match status" value="1"/>
</dbReference>
<keyword evidence="8" id="KW-0378">Hydrolase</keyword>
<dbReference type="Pfam" id="PF00078">
    <property type="entry name" value="RVT_1"/>
    <property type="match status" value="1"/>
</dbReference>
<dbReference type="SUPFAM" id="SSF50630">
    <property type="entry name" value="Acid proteases"/>
    <property type="match status" value="1"/>
</dbReference>
<keyword evidence="4" id="KW-0540">Nuclease</keyword>
<evidence type="ECO:0000259" key="18">
    <source>
        <dbReference type="Pfam" id="PF17919"/>
    </source>
</evidence>
<dbReference type="GO" id="GO:0006310">
    <property type="term" value="P:DNA recombination"/>
    <property type="evidence" value="ECO:0007669"/>
    <property type="project" value="UniProtKB-KW"/>
</dbReference>
<dbReference type="SUPFAM" id="SSF53098">
    <property type="entry name" value="Ribonuclease H-like"/>
    <property type="match status" value="1"/>
</dbReference>
<evidence type="ECO:0000259" key="19">
    <source>
        <dbReference type="Pfam" id="PF17921"/>
    </source>
</evidence>
<gene>
    <name evidence="21" type="ORF">Tci_005181</name>
</gene>
<evidence type="ECO:0000256" key="15">
    <source>
        <dbReference type="ARBA" id="ARBA00023268"/>
    </source>
</evidence>
<evidence type="ECO:0000256" key="1">
    <source>
        <dbReference type="ARBA" id="ARBA00022670"/>
    </source>
</evidence>
<evidence type="ECO:0000256" key="5">
    <source>
        <dbReference type="ARBA" id="ARBA00022723"/>
    </source>
</evidence>
<evidence type="ECO:0000256" key="13">
    <source>
        <dbReference type="ARBA" id="ARBA00023125"/>
    </source>
</evidence>
<evidence type="ECO:0000256" key="8">
    <source>
        <dbReference type="ARBA" id="ARBA00022801"/>
    </source>
</evidence>
<proteinExistence type="predicted"/>
<feature type="compositionally biased region" description="Acidic residues" evidence="16">
    <location>
        <begin position="23"/>
        <end position="34"/>
    </location>
</feature>
<evidence type="ECO:0000259" key="17">
    <source>
        <dbReference type="Pfam" id="PF00078"/>
    </source>
</evidence>
<dbReference type="InterPro" id="IPR043128">
    <property type="entry name" value="Rev_trsase/Diguanyl_cyclase"/>
</dbReference>
<keyword evidence="13" id="KW-0238">DNA-binding</keyword>
<dbReference type="GO" id="GO:0015074">
    <property type="term" value="P:DNA integration"/>
    <property type="evidence" value="ECO:0007669"/>
    <property type="project" value="UniProtKB-KW"/>
</dbReference>
<dbReference type="GO" id="GO:0006508">
    <property type="term" value="P:proteolysis"/>
    <property type="evidence" value="ECO:0007669"/>
    <property type="project" value="UniProtKB-KW"/>
</dbReference>
<dbReference type="InterPro" id="IPR036397">
    <property type="entry name" value="RNaseH_sf"/>
</dbReference>
<evidence type="ECO:0000256" key="11">
    <source>
        <dbReference type="ARBA" id="ARBA00022918"/>
    </source>
</evidence>
<dbReference type="Pfam" id="PF17919">
    <property type="entry name" value="RT_RNaseH_2"/>
    <property type="match status" value="2"/>
</dbReference>
<keyword evidence="14" id="KW-0233">DNA recombination</keyword>
<evidence type="ECO:0000256" key="6">
    <source>
        <dbReference type="ARBA" id="ARBA00022750"/>
    </source>
</evidence>
<dbReference type="InterPro" id="IPR056924">
    <property type="entry name" value="SH3_Tf2-1"/>
</dbReference>
<reference evidence="21" key="1">
    <citation type="journal article" date="2019" name="Sci. Rep.">
        <title>Draft genome of Tanacetum cinerariifolium, the natural source of mosquito coil.</title>
        <authorList>
            <person name="Yamashiro T."/>
            <person name="Shiraishi A."/>
            <person name="Satake H."/>
            <person name="Nakayama K."/>
        </authorList>
    </citation>
    <scope>NUCLEOTIDE SEQUENCE</scope>
</reference>
<dbReference type="GO" id="GO:0004519">
    <property type="term" value="F:endonuclease activity"/>
    <property type="evidence" value="ECO:0007669"/>
    <property type="project" value="UniProtKB-KW"/>
</dbReference>
<dbReference type="GO" id="GO:0003677">
    <property type="term" value="F:DNA binding"/>
    <property type="evidence" value="ECO:0007669"/>
    <property type="project" value="UniProtKB-KW"/>
</dbReference>
<dbReference type="EMBL" id="BKCJ010000438">
    <property type="protein sequence ID" value="GEU33203.1"/>
    <property type="molecule type" value="Genomic_DNA"/>
</dbReference>
<evidence type="ECO:0000256" key="3">
    <source>
        <dbReference type="ARBA" id="ARBA00022695"/>
    </source>
</evidence>
<feature type="compositionally biased region" description="Low complexity" evidence="16">
    <location>
        <begin position="1"/>
        <end position="12"/>
    </location>
</feature>
<keyword evidence="6" id="KW-0064">Aspartyl protease</keyword>
<feature type="domain" description="Reverse transcriptase" evidence="17">
    <location>
        <begin position="544"/>
        <end position="644"/>
    </location>
</feature>
<keyword evidence="10" id="KW-0229">DNA integration</keyword>
<sequence length="1335" mass="152977">MANVPPNDPNVNASAIVPAHIEEDAEEEEEDPEEDPKKDPKEDSEGDDDDDMEMDDEAEIIDPYMDDGLINPPPLNSKDEETPSTSPVIPDADGQSIPHIASFGQNFHFCESSSTVNLLTGNSKIVLTGPMCPNLGMAWNRLGKMEKLMSKRIDTGGRVKKKFKEQDRYFVGLGCDNIEMDKTVRNVMSDLSGLKKTMPPRKSTRGNPPTPLTQDTVNWMIQESVEAAIRAERERVQNEANRAEGPNVAPVDRECTFADFMKYSPINFRGNEGAVATLGIEAVTRKTWAEMKLMMTEEFCPPGEIQRMEGRGGARGQAYALRDGDQNLGPNLVTGTFLLNNHYARVLFDSGSDKCFVNINFSHLIDIEPVKVNHSYEVKFADGRVVSTNTILKGCALNLVDHLFEIDLMPIELGTFDIIIGMDWLILHDAVIVSGKKEVYVPLKKRTLVVKGDDCVSRLKVVSCMKVKKYVDRGSYLFVAQVVEKEPTKRLEFEIELVPGAAPVARAPYRLTPSGMKELAKQLQELLDKGFIRPSSSTWGAPVLFVKKKDGSTRYGHYEFQVMPFGLTNAPTVFMDLMNRVCRPFLNKFVIVFIDDILIYSKNKEEHEEHLRIILELLQKENLYTKFSKCEFWLDSVKFLGHVINSQGVHVDSAKVEAIKSWTAPKSPIEPLTKLTQKNKTYEWGKEEKEDFQLLKDKLCSAPILALLKGIKDFFVYCDASLKGYGAVLMQREKVIVYASRQLRTHEENYMTHDLELELLSDYDYEIRYHPGKANVIADVLSRKEREKPLREDLGRMQKQIFEIHTNRIRYHNKRIWLPLHEGLRDLIMHESHKSKYSIHPGSTKMYQDLRKLYWWLNMKADIATYVGQCLKCAKIKAEHLKPSGLLQQPEIPEWKWENVTMDFVTRLPRTPRGYDSIWVIVDRLTKSAHFLPKKKTDSIEMLAELYLKEIVCRHGVPVSVIFEETVCSHQETDGKSERTIQMCVIDFGSSWDKHLPLVEFSYNNTYHASIKAAPFEALGVIRFGKSGKLSPRFIGPFKDIERIGPVAYKLELPDKLRRIHDTFHVSNLKRCFVNEDVVIPLDEFQLEDKLHFVEELVEIMDKKVKWLKQSRILIVKVHWNSQRGPKFTWKREDFFRSKAELKCYQEEFMHVMKMKVKHNWSDKELGLKLGFIFVIWRNNILDKLRFIEGSSKIEKSMTKLTQKNVMFDWGEKKEAAFQLIKQKLCSAPILALPKGSENFIVYCDVSHKGLGKANIFADTLSRKERSRPLRVRALVKTTGLSLPKKILKAQTKALKSKNLNTQDIGGMLRKDIPKEKLEPRVDGTLCLNNRSWVS</sequence>
<organism evidence="21">
    <name type="scientific">Tanacetum cinerariifolium</name>
    <name type="common">Dalmatian daisy</name>
    <name type="synonym">Chrysanthemum cinerariifolium</name>
    <dbReference type="NCBI Taxonomy" id="118510"/>
    <lineage>
        <taxon>Eukaryota</taxon>
        <taxon>Viridiplantae</taxon>
        <taxon>Streptophyta</taxon>
        <taxon>Embryophyta</taxon>
        <taxon>Tracheophyta</taxon>
        <taxon>Spermatophyta</taxon>
        <taxon>Magnoliopsida</taxon>
        <taxon>eudicotyledons</taxon>
        <taxon>Gunneridae</taxon>
        <taxon>Pentapetalae</taxon>
        <taxon>asterids</taxon>
        <taxon>campanulids</taxon>
        <taxon>Asterales</taxon>
        <taxon>Asteraceae</taxon>
        <taxon>Asteroideae</taxon>
        <taxon>Anthemideae</taxon>
        <taxon>Anthemidinae</taxon>
        <taxon>Tanacetum</taxon>
    </lineage>
</organism>
<dbReference type="InterPro" id="IPR043502">
    <property type="entry name" value="DNA/RNA_pol_sf"/>
</dbReference>
<keyword evidence="5" id="KW-0479">Metal-binding</keyword>